<evidence type="ECO:0000313" key="8">
    <source>
        <dbReference type="Proteomes" id="UP000324252"/>
    </source>
</evidence>
<evidence type="ECO:0000256" key="2">
    <source>
        <dbReference type="ARBA" id="ARBA00022692"/>
    </source>
</evidence>
<dbReference type="InterPro" id="IPR035952">
    <property type="entry name" value="Rhomboid-like_sf"/>
</dbReference>
<dbReference type="RefSeq" id="WP_149788499.1">
    <property type="nucleotide sequence ID" value="NZ_FNIO01000004.1"/>
</dbReference>
<name>A0A1H0I7N7_9RHOB</name>
<feature type="transmembrane region" description="Helical" evidence="5">
    <location>
        <begin position="195"/>
        <end position="217"/>
    </location>
</feature>
<keyword evidence="2 5" id="KW-0812">Transmembrane</keyword>
<feature type="transmembrane region" description="Helical" evidence="5">
    <location>
        <begin position="171"/>
        <end position="189"/>
    </location>
</feature>
<dbReference type="GO" id="GO:0004252">
    <property type="term" value="F:serine-type endopeptidase activity"/>
    <property type="evidence" value="ECO:0007669"/>
    <property type="project" value="InterPro"/>
</dbReference>
<evidence type="ECO:0000256" key="1">
    <source>
        <dbReference type="ARBA" id="ARBA00004141"/>
    </source>
</evidence>
<sequence length="227" mass="24152">MQNPNISPLNPLPPVVTALFLAIMGIEAAFSLGAYGLAGGAQAVGWRVAAIQDYGFSSDVFRWMLENGRYPPEHLMRFVTYAFVHGTFTHALFVGVMLLAMGKFVGEVLAQWAILAVFVAGTLAGALAHGLFIQSQPWLVGGFPGVYGLIGAFTYLLYVRLVSKGSGGGRAFALIGFLMGIKLLFGLLFGADATWLADLAGFAAGFAVTIVLAPGGWARLRARLRHE</sequence>
<gene>
    <name evidence="7" type="ORF">SAMN05444142_104104</name>
</gene>
<accession>A0A1H0I7N7</accession>
<evidence type="ECO:0000256" key="4">
    <source>
        <dbReference type="ARBA" id="ARBA00023136"/>
    </source>
</evidence>
<evidence type="ECO:0000259" key="6">
    <source>
        <dbReference type="Pfam" id="PF01694"/>
    </source>
</evidence>
<protein>
    <submittedName>
        <fullName evidence="7">Rhomboid family protein</fullName>
    </submittedName>
</protein>
<dbReference type="Gene3D" id="1.20.1540.10">
    <property type="entry name" value="Rhomboid-like"/>
    <property type="match status" value="1"/>
</dbReference>
<keyword evidence="8" id="KW-1185">Reference proteome</keyword>
<dbReference type="Proteomes" id="UP000324252">
    <property type="component" value="Unassembled WGS sequence"/>
</dbReference>
<dbReference type="InterPro" id="IPR022764">
    <property type="entry name" value="Peptidase_S54_rhomboid_dom"/>
</dbReference>
<feature type="domain" description="Peptidase S54 rhomboid" evidence="6">
    <location>
        <begin position="73"/>
        <end position="213"/>
    </location>
</feature>
<comment type="subcellular location">
    <subcellularLocation>
        <location evidence="1">Membrane</location>
        <topology evidence="1">Multi-pass membrane protein</topology>
    </subcellularLocation>
</comment>
<evidence type="ECO:0000256" key="5">
    <source>
        <dbReference type="SAM" id="Phobius"/>
    </source>
</evidence>
<organism evidence="7 8">
    <name type="scientific">Lutimaribacter pacificus</name>
    <dbReference type="NCBI Taxonomy" id="391948"/>
    <lineage>
        <taxon>Bacteria</taxon>
        <taxon>Pseudomonadati</taxon>
        <taxon>Pseudomonadota</taxon>
        <taxon>Alphaproteobacteria</taxon>
        <taxon>Rhodobacterales</taxon>
        <taxon>Roseobacteraceae</taxon>
        <taxon>Lutimaribacter</taxon>
    </lineage>
</organism>
<keyword evidence="4 5" id="KW-0472">Membrane</keyword>
<dbReference type="SUPFAM" id="SSF144091">
    <property type="entry name" value="Rhomboid-like"/>
    <property type="match status" value="1"/>
</dbReference>
<dbReference type="GO" id="GO:0016020">
    <property type="term" value="C:membrane"/>
    <property type="evidence" value="ECO:0007669"/>
    <property type="project" value="UniProtKB-SubCell"/>
</dbReference>
<dbReference type="EMBL" id="FQZZ01000004">
    <property type="protein sequence ID" value="SHK25186.1"/>
    <property type="molecule type" value="Genomic_DNA"/>
</dbReference>
<reference evidence="7 8" key="1">
    <citation type="submission" date="2016-11" db="EMBL/GenBank/DDBJ databases">
        <authorList>
            <person name="Varghese N."/>
            <person name="Submissions S."/>
        </authorList>
    </citation>
    <scope>NUCLEOTIDE SEQUENCE [LARGE SCALE GENOMIC DNA]</scope>
    <source>
        <strain evidence="7 8">DSM 29620</strain>
    </source>
</reference>
<proteinExistence type="predicted"/>
<keyword evidence="3 5" id="KW-1133">Transmembrane helix</keyword>
<feature type="transmembrane region" description="Helical" evidence="5">
    <location>
        <begin position="112"/>
        <end position="132"/>
    </location>
</feature>
<dbReference type="Pfam" id="PF01694">
    <property type="entry name" value="Rhomboid"/>
    <property type="match status" value="1"/>
</dbReference>
<evidence type="ECO:0000313" key="7">
    <source>
        <dbReference type="EMBL" id="SHK25186.1"/>
    </source>
</evidence>
<feature type="transmembrane region" description="Helical" evidence="5">
    <location>
        <begin position="12"/>
        <end position="38"/>
    </location>
</feature>
<dbReference type="OrthoDB" id="7836448at2"/>
<evidence type="ECO:0000256" key="3">
    <source>
        <dbReference type="ARBA" id="ARBA00022989"/>
    </source>
</evidence>
<feature type="transmembrane region" description="Helical" evidence="5">
    <location>
        <begin position="138"/>
        <end position="159"/>
    </location>
</feature>
<dbReference type="AlphaFoldDB" id="A0A1H0I7N7"/>
<feature type="transmembrane region" description="Helical" evidence="5">
    <location>
        <begin position="78"/>
        <end position="100"/>
    </location>
</feature>